<dbReference type="SMART" id="SM00845">
    <property type="entry name" value="GatB_Yqey"/>
    <property type="match status" value="1"/>
</dbReference>
<dbReference type="InterPro" id="IPR006075">
    <property type="entry name" value="Asn/Gln-tRNA_Trfase_suB/E_cat"/>
</dbReference>
<evidence type="ECO:0000256" key="11">
    <source>
        <dbReference type="HAMAP-Rule" id="MF_00121"/>
    </source>
</evidence>
<evidence type="ECO:0000313" key="14">
    <source>
        <dbReference type="Proteomes" id="UP001165427"/>
    </source>
</evidence>
<evidence type="ECO:0000256" key="9">
    <source>
        <dbReference type="ARBA" id="ARBA00047380"/>
    </source>
</evidence>
<dbReference type="SUPFAM" id="SSF89095">
    <property type="entry name" value="GatB/YqeY motif"/>
    <property type="match status" value="1"/>
</dbReference>
<dbReference type="HAMAP" id="MF_00121">
    <property type="entry name" value="GatB"/>
    <property type="match status" value="1"/>
</dbReference>
<dbReference type="GO" id="GO:0050567">
    <property type="term" value="F:glutaminyl-tRNA synthase (glutamine-hydrolyzing) activity"/>
    <property type="evidence" value="ECO:0007669"/>
    <property type="project" value="UniProtKB-UniRule"/>
</dbReference>
<dbReference type="InterPro" id="IPR023168">
    <property type="entry name" value="GatB_Yqey_C_2"/>
</dbReference>
<dbReference type="GO" id="GO:0006412">
    <property type="term" value="P:translation"/>
    <property type="evidence" value="ECO:0007669"/>
    <property type="project" value="UniProtKB-UniRule"/>
</dbReference>
<dbReference type="Pfam" id="PF02934">
    <property type="entry name" value="GatB_N"/>
    <property type="match status" value="1"/>
</dbReference>
<feature type="domain" description="Asn/Gln amidotransferase" evidence="12">
    <location>
        <begin position="327"/>
        <end position="474"/>
    </location>
</feature>
<evidence type="ECO:0000256" key="8">
    <source>
        <dbReference type="ARBA" id="ARBA00024799"/>
    </source>
</evidence>
<proteinExistence type="inferred from homology"/>
<evidence type="ECO:0000256" key="10">
    <source>
        <dbReference type="ARBA" id="ARBA00047913"/>
    </source>
</evidence>
<dbReference type="SUPFAM" id="SSF55931">
    <property type="entry name" value="Glutamine synthetase/guanido kinase"/>
    <property type="match status" value="1"/>
</dbReference>
<keyword evidence="4 11" id="KW-0436">Ligase</keyword>
<evidence type="ECO:0000256" key="5">
    <source>
        <dbReference type="ARBA" id="ARBA00022741"/>
    </source>
</evidence>
<dbReference type="EC" id="6.3.5.-" evidence="11"/>
<sequence>MAYEAVIGLEIHVQLNAATKLFCDCPNRPGDDPNRNICPVCLWLPGVAPQLSRTALEKGVLACLALNCTIQPESAFDQKVYYYPDLPKGYQLSQHHQPLARDGWVEIIDADNQLKRLRIHHIHLEEDVAKLVHETDGRTPISLVDFNRAGTPLIEIVSEPDMRSPHDAMAYVKTLRAQLRYTGCAECSLEQGTLRVDANISVRPRGSDQLNTKVEVKNMNSIRNVGDAIAYEIERQSACMEKGTPITLHTRLWDPDKRMTVPMRAKFEGPCIPDPSVARIVIDAPWLAEIKQRLPEMPAQKIARFIKDFGLTPDEAAAMTAEREWATLFEATSDHGLPPRKVANWISTRLIPVLRERRQSLQETRLSADRFAALLDLLEQGTINAQAAKEVLPQLLDSDDPPETIVARGGFAQVSAGDELEALVDRVIAQHPADVQDFRNGNPKVLGFLMGQAMKASGGKANPKRLKELLGTKLGAA</sequence>
<evidence type="ECO:0000256" key="4">
    <source>
        <dbReference type="ARBA" id="ARBA00022598"/>
    </source>
</evidence>
<accession>A0AA41UKV4</accession>
<keyword evidence="7 11" id="KW-0648">Protein biosynthesis</keyword>
<dbReference type="PROSITE" id="PS01234">
    <property type="entry name" value="GATB"/>
    <property type="match status" value="1"/>
</dbReference>
<dbReference type="PANTHER" id="PTHR11659">
    <property type="entry name" value="GLUTAMYL-TRNA GLN AMIDOTRANSFERASE SUBUNIT B MITOCHONDRIAL AND PROKARYOTIC PET112-RELATED"/>
    <property type="match status" value="1"/>
</dbReference>
<dbReference type="Gene3D" id="1.10.150.380">
    <property type="entry name" value="GatB domain, N-terminal subdomain"/>
    <property type="match status" value="1"/>
</dbReference>
<dbReference type="AlphaFoldDB" id="A0AA41UKV4"/>
<dbReference type="NCBIfam" id="TIGR00133">
    <property type="entry name" value="gatB"/>
    <property type="match status" value="1"/>
</dbReference>
<evidence type="ECO:0000256" key="6">
    <source>
        <dbReference type="ARBA" id="ARBA00022840"/>
    </source>
</evidence>
<dbReference type="Proteomes" id="UP001165427">
    <property type="component" value="Unassembled WGS sequence"/>
</dbReference>
<name>A0AA41UKV4_9BACT</name>
<dbReference type="InterPro" id="IPR042114">
    <property type="entry name" value="GatB_C_1"/>
</dbReference>
<dbReference type="InterPro" id="IPR018027">
    <property type="entry name" value="Asn/Gln_amidotransferase"/>
</dbReference>
<keyword evidence="14" id="KW-1185">Reference proteome</keyword>
<evidence type="ECO:0000256" key="1">
    <source>
        <dbReference type="ARBA" id="ARBA00005306"/>
    </source>
</evidence>
<dbReference type="GO" id="GO:0005524">
    <property type="term" value="F:ATP binding"/>
    <property type="evidence" value="ECO:0007669"/>
    <property type="project" value="UniProtKB-KW"/>
</dbReference>
<keyword evidence="6 11" id="KW-0067">ATP-binding</keyword>
<dbReference type="InterPro" id="IPR004413">
    <property type="entry name" value="GatB"/>
</dbReference>
<dbReference type="GO" id="GO:0070681">
    <property type="term" value="P:glutaminyl-tRNAGln biosynthesis via transamidation"/>
    <property type="evidence" value="ECO:0007669"/>
    <property type="project" value="TreeGrafter"/>
</dbReference>
<dbReference type="NCBIfam" id="NF004012">
    <property type="entry name" value="PRK05477.1-2"/>
    <property type="match status" value="1"/>
</dbReference>
<organism evidence="13 14">
    <name type="scientific">Desulfatitalea alkaliphila</name>
    <dbReference type="NCBI Taxonomy" id="2929485"/>
    <lineage>
        <taxon>Bacteria</taxon>
        <taxon>Pseudomonadati</taxon>
        <taxon>Thermodesulfobacteriota</taxon>
        <taxon>Desulfobacteria</taxon>
        <taxon>Desulfobacterales</taxon>
        <taxon>Desulfosarcinaceae</taxon>
        <taxon>Desulfatitalea</taxon>
    </lineage>
</organism>
<dbReference type="RefSeq" id="WP_246913833.1">
    <property type="nucleotide sequence ID" value="NZ_JALJRB010000031.1"/>
</dbReference>
<comment type="function">
    <text evidence="8 11">Allows the formation of correctly charged Asn-tRNA(Asn) or Gln-tRNA(Gln) through the transamidation of misacylated Asp-tRNA(Asn) or Glu-tRNA(Gln) in organisms which lack either or both of asparaginyl-tRNA or glutaminyl-tRNA synthetases. The reaction takes place in the presence of glutamine and ATP through an activated phospho-Asp-tRNA(Asn) or phospho-Glu-tRNA(Gln).</text>
</comment>
<evidence type="ECO:0000313" key="13">
    <source>
        <dbReference type="EMBL" id="MCJ8502679.1"/>
    </source>
</evidence>
<dbReference type="PANTHER" id="PTHR11659:SF0">
    <property type="entry name" value="GLUTAMYL-TRNA(GLN) AMIDOTRANSFERASE SUBUNIT B, MITOCHONDRIAL"/>
    <property type="match status" value="1"/>
</dbReference>
<comment type="caution">
    <text evidence="13">The sequence shown here is derived from an EMBL/GenBank/DDBJ whole genome shotgun (WGS) entry which is preliminary data.</text>
</comment>
<dbReference type="InterPro" id="IPR017958">
    <property type="entry name" value="Gln-tRNA_amidoTrfase_suB_CS"/>
</dbReference>
<comment type="subunit">
    <text evidence="2 11">Heterotrimer of A, B and C subunits.</text>
</comment>
<keyword evidence="5 11" id="KW-0547">Nucleotide-binding</keyword>
<comment type="catalytic activity">
    <reaction evidence="10 11">
        <text>L-glutamyl-tRNA(Gln) + L-glutamine + ATP + H2O = L-glutaminyl-tRNA(Gln) + L-glutamate + ADP + phosphate + H(+)</text>
        <dbReference type="Rhea" id="RHEA:17521"/>
        <dbReference type="Rhea" id="RHEA-COMP:9681"/>
        <dbReference type="Rhea" id="RHEA-COMP:9684"/>
        <dbReference type="ChEBI" id="CHEBI:15377"/>
        <dbReference type="ChEBI" id="CHEBI:15378"/>
        <dbReference type="ChEBI" id="CHEBI:29985"/>
        <dbReference type="ChEBI" id="CHEBI:30616"/>
        <dbReference type="ChEBI" id="CHEBI:43474"/>
        <dbReference type="ChEBI" id="CHEBI:58359"/>
        <dbReference type="ChEBI" id="CHEBI:78520"/>
        <dbReference type="ChEBI" id="CHEBI:78521"/>
        <dbReference type="ChEBI" id="CHEBI:456216"/>
    </reaction>
</comment>
<dbReference type="InterPro" id="IPR003789">
    <property type="entry name" value="Asn/Gln_tRNA_amidoTrase-B-like"/>
</dbReference>
<evidence type="ECO:0000256" key="2">
    <source>
        <dbReference type="ARBA" id="ARBA00011123"/>
    </source>
</evidence>
<dbReference type="InterPro" id="IPR014746">
    <property type="entry name" value="Gln_synth/guanido_kin_cat_dom"/>
</dbReference>
<comment type="catalytic activity">
    <reaction evidence="9 11">
        <text>L-aspartyl-tRNA(Asn) + L-glutamine + ATP + H2O = L-asparaginyl-tRNA(Asn) + L-glutamate + ADP + phosphate + 2 H(+)</text>
        <dbReference type="Rhea" id="RHEA:14513"/>
        <dbReference type="Rhea" id="RHEA-COMP:9674"/>
        <dbReference type="Rhea" id="RHEA-COMP:9677"/>
        <dbReference type="ChEBI" id="CHEBI:15377"/>
        <dbReference type="ChEBI" id="CHEBI:15378"/>
        <dbReference type="ChEBI" id="CHEBI:29985"/>
        <dbReference type="ChEBI" id="CHEBI:30616"/>
        <dbReference type="ChEBI" id="CHEBI:43474"/>
        <dbReference type="ChEBI" id="CHEBI:58359"/>
        <dbReference type="ChEBI" id="CHEBI:78515"/>
        <dbReference type="ChEBI" id="CHEBI:78516"/>
        <dbReference type="ChEBI" id="CHEBI:456216"/>
    </reaction>
</comment>
<dbReference type="Gene3D" id="1.10.10.410">
    <property type="match status" value="1"/>
</dbReference>
<dbReference type="EMBL" id="JALJRB010000031">
    <property type="protein sequence ID" value="MCJ8502679.1"/>
    <property type="molecule type" value="Genomic_DNA"/>
</dbReference>
<protein>
    <recommendedName>
        <fullName evidence="3 11">Aspartyl/glutamyl-tRNA(Asn/Gln) amidotransferase subunit B</fullName>
        <shortName evidence="11">Asp/Glu-ADT subunit B</shortName>
        <ecNumber evidence="11">6.3.5.-</ecNumber>
    </recommendedName>
</protein>
<reference evidence="13" key="1">
    <citation type="submission" date="2022-04" db="EMBL/GenBank/DDBJ databases">
        <title>Desulfatitalea alkaliphila sp. nov., a novel anaerobic sulfate-reducing bacterium isolated from terrestrial mud volcano, Taman Peninsula, Russia.</title>
        <authorList>
            <person name="Khomyakova M.A."/>
            <person name="Merkel A.Y."/>
            <person name="Slobodkin A.I."/>
        </authorList>
    </citation>
    <scope>NUCLEOTIDE SEQUENCE</scope>
    <source>
        <strain evidence="13">M08but</strain>
    </source>
</reference>
<evidence type="ECO:0000256" key="3">
    <source>
        <dbReference type="ARBA" id="ARBA00016923"/>
    </source>
</evidence>
<dbReference type="InterPro" id="IPR017959">
    <property type="entry name" value="Asn/Gln-tRNA_amidoTrfase_suB/E"/>
</dbReference>
<evidence type="ECO:0000256" key="7">
    <source>
        <dbReference type="ARBA" id="ARBA00022917"/>
    </source>
</evidence>
<comment type="similarity">
    <text evidence="1 11">Belongs to the GatB/GatE family. GatB subfamily.</text>
</comment>
<dbReference type="Pfam" id="PF02637">
    <property type="entry name" value="GatB_Yqey"/>
    <property type="match status" value="1"/>
</dbReference>
<gene>
    <name evidence="11 13" type="primary">gatB</name>
    <name evidence="13" type="ORF">MRX98_19040</name>
</gene>
<dbReference type="FunFam" id="1.10.10.410:FF:000001">
    <property type="entry name" value="Aspartyl/glutamyl-tRNA(Asn/Gln) amidotransferase subunit B"/>
    <property type="match status" value="1"/>
</dbReference>
<dbReference type="NCBIfam" id="NF004014">
    <property type="entry name" value="PRK05477.1-4"/>
    <property type="match status" value="1"/>
</dbReference>
<evidence type="ECO:0000259" key="12">
    <source>
        <dbReference type="SMART" id="SM00845"/>
    </source>
</evidence>